<dbReference type="RefSeq" id="WP_163716336.1">
    <property type="nucleotide sequence ID" value="NZ_BLKZ01000001.1"/>
</dbReference>
<dbReference type="PANTHER" id="PTHR43056">
    <property type="entry name" value="PEPTIDASE S9 PROLYL OLIGOPEPTIDASE"/>
    <property type="match status" value="1"/>
</dbReference>
<dbReference type="Gene3D" id="3.40.50.1820">
    <property type="entry name" value="alpha/beta hydrolase"/>
    <property type="match status" value="1"/>
</dbReference>
<dbReference type="InterPro" id="IPR008979">
    <property type="entry name" value="Galactose-bd-like_sf"/>
</dbReference>
<dbReference type="AlphaFoldDB" id="A0A7I9YU47"/>
<organism evidence="3 4">
    <name type="scientific">Mycobacterium bourgelatii</name>
    <dbReference type="NCBI Taxonomy" id="1273442"/>
    <lineage>
        <taxon>Bacteria</taxon>
        <taxon>Bacillati</taxon>
        <taxon>Actinomycetota</taxon>
        <taxon>Actinomycetes</taxon>
        <taxon>Mycobacteriales</taxon>
        <taxon>Mycobacteriaceae</taxon>
        <taxon>Mycobacterium</taxon>
    </lineage>
</organism>
<dbReference type="EMBL" id="BLKZ01000001">
    <property type="protein sequence ID" value="GFG92214.1"/>
    <property type="molecule type" value="Genomic_DNA"/>
</dbReference>
<evidence type="ECO:0000259" key="2">
    <source>
        <dbReference type="SMART" id="SM00939"/>
    </source>
</evidence>
<keyword evidence="1 3" id="KW-0378">Hydrolase</keyword>
<dbReference type="NCBIfam" id="TIGR00976">
    <property type="entry name" value="CocE_NonD"/>
    <property type="match status" value="1"/>
</dbReference>
<dbReference type="SMART" id="SM00939">
    <property type="entry name" value="PepX_C"/>
    <property type="match status" value="1"/>
</dbReference>
<dbReference type="InterPro" id="IPR029058">
    <property type="entry name" value="AB_hydrolase_fold"/>
</dbReference>
<evidence type="ECO:0000256" key="1">
    <source>
        <dbReference type="ARBA" id="ARBA00022801"/>
    </source>
</evidence>
<name>A0A7I9YU47_MYCBU</name>
<dbReference type="SUPFAM" id="SSF53474">
    <property type="entry name" value="alpha/beta-Hydrolases"/>
    <property type="match status" value="1"/>
</dbReference>
<accession>A0A7I9YU47</accession>
<reference evidence="3 4" key="1">
    <citation type="journal article" date="2019" name="Emerg. Microbes Infect.">
        <title>Comprehensive subspecies identification of 175 nontuberculous mycobacteria species based on 7547 genomic profiles.</title>
        <authorList>
            <person name="Matsumoto Y."/>
            <person name="Kinjo T."/>
            <person name="Motooka D."/>
            <person name="Nabeya D."/>
            <person name="Jung N."/>
            <person name="Uechi K."/>
            <person name="Horii T."/>
            <person name="Iida T."/>
            <person name="Fujita J."/>
            <person name="Nakamura S."/>
        </authorList>
    </citation>
    <scope>NUCLEOTIDE SEQUENCE [LARGE SCALE GENOMIC DNA]</scope>
    <source>
        <strain evidence="3 4">JCM 30725</strain>
    </source>
</reference>
<dbReference type="Gene3D" id="2.60.120.260">
    <property type="entry name" value="Galactose-binding domain-like"/>
    <property type="match status" value="1"/>
</dbReference>
<gene>
    <name evidence="3" type="ORF">MBOU_42560</name>
</gene>
<keyword evidence="4" id="KW-1185">Reference proteome</keyword>
<proteinExistence type="predicted"/>
<dbReference type="Proteomes" id="UP000465360">
    <property type="component" value="Unassembled WGS sequence"/>
</dbReference>
<comment type="caution">
    <text evidence="3">The sequence shown here is derived from an EMBL/GenBank/DDBJ whole genome shotgun (WGS) entry which is preliminary data.</text>
</comment>
<dbReference type="GO" id="GO:0008239">
    <property type="term" value="F:dipeptidyl-peptidase activity"/>
    <property type="evidence" value="ECO:0007669"/>
    <property type="project" value="InterPro"/>
</dbReference>
<dbReference type="InterPro" id="IPR000383">
    <property type="entry name" value="Xaa-Pro-like_dom"/>
</dbReference>
<dbReference type="SUPFAM" id="SSF49785">
    <property type="entry name" value="Galactose-binding domain-like"/>
    <property type="match status" value="1"/>
</dbReference>
<sequence>MARDPAPALDRPWRRPGAFRYALERIRGIAKPPVTVTDPPTDIVVERDVEVPTRDGTLLRINVFRKPELGPRPVIVSIHPYGKDNLPTRRRKRWTYSPQYRMLRQPKPLTFSALTGWEAPDPAWWLPHGFVVVNADLRGCGRSDGTGDLMSRQEAEDTYDLVQWAAEQSWSDGWVVMLGVSYLAISQYAVAALQPPALRAICPWEGFTDAYRDLLFPGGVREFGFTRMWARNVRRATRQSHDLAQMQEEHPLRDEYWQSVVPDLSAIEVPMLVCGSFSDNNLHSRGSMRAFTRSGSKHARLYTHRGGKWESFYSDDARAEQLRFFRNVLDGTGVSDDGGPASDSASRSVRLEVRENRGTIAEVREETEWPLARTRWCPLYLAGAGLLTPERPTISGSITFETHSRAAAFNWTVPDDIELTGPMAARLWVQLDGCDDAHLFVGVEKWRAGEFVGFEGSYGYGRDRVTTGWQRVVLRELDPELSRPWEPVPACTRIAPVKSGEVVAVDVALGPSATLFRAGEQLRLVVAGRWLSPRNPLTGQFPAAYPDPPRGLVTLRWGPRYDAHLLTPQIPR</sequence>
<protein>
    <submittedName>
        <fullName evidence="3">Hydrolase</fullName>
    </submittedName>
</protein>
<dbReference type="Pfam" id="PF02129">
    <property type="entry name" value="Peptidase_S15"/>
    <property type="match status" value="1"/>
</dbReference>
<evidence type="ECO:0000313" key="4">
    <source>
        <dbReference type="Proteomes" id="UP000465360"/>
    </source>
</evidence>
<dbReference type="InterPro" id="IPR005674">
    <property type="entry name" value="CocE/Ser_esterase"/>
</dbReference>
<evidence type="ECO:0000313" key="3">
    <source>
        <dbReference type="EMBL" id="GFG92214.1"/>
    </source>
</evidence>
<dbReference type="InterPro" id="IPR013736">
    <property type="entry name" value="Xaa-Pro_dipept_C"/>
</dbReference>
<dbReference type="PANTHER" id="PTHR43056:SF10">
    <property type="entry name" value="COCE_NOND FAMILY, PUTATIVE (AFU_ORTHOLOGUE AFUA_7G00600)-RELATED"/>
    <property type="match status" value="1"/>
</dbReference>
<feature type="domain" description="Xaa-Pro dipeptidyl-peptidase C-terminal" evidence="2">
    <location>
        <begin position="322"/>
        <end position="566"/>
    </location>
</feature>
<dbReference type="Gene3D" id="1.10.3020.20">
    <property type="match status" value="1"/>
</dbReference>
<dbReference type="InterPro" id="IPR050585">
    <property type="entry name" value="Xaa-Pro_dipeptidyl-ppase/CocE"/>
</dbReference>
<dbReference type="Pfam" id="PF08530">
    <property type="entry name" value="PepX_C"/>
    <property type="match status" value="1"/>
</dbReference>